<protein>
    <recommendedName>
        <fullName evidence="3">Response regulatory domain-containing protein</fullName>
    </recommendedName>
</protein>
<keyword evidence="1 2" id="KW-0597">Phosphoprotein</keyword>
<dbReference type="GO" id="GO:0000160">
    <property type="term" value="P:phosphorelay signal transduction system"/>
    <property type="evidence" value="ECO:0007669"/>
    <property type="project" value="InterPro"/>
</dbReference>
<dbReference type="EMBL" id="CADCUU010000230">
    <property type="protein sequence ID" value="CAA9411398.1"/>
    <property type="molecule type" value="Genomic_DNA"/>
</dbReference>
<organism evidence="4">
    <name type="scientific">uncultured Rubellimicrobium sp</name>
    <dbReference type="NCBI Taxonomy" id="543078"/>
    <lineage>
        <taxon>Bacteria</taxon>
        <taxon>Pseudomonadati</taxon>
        <taxon>Pseudomonadota</taxon>
        <taxon>Alphaproteobacteria</taxon>
        <taxon>Rhodobacterales</taxon>
        <taxon>Roseobacteraceae</taxon>
        <taxon>Rubellimicrobium</taxon>
        <taxon>environmental samples</taxon>
    </lineage>
</organism>
<reference evidence="4" key="1">
    <citation type="submission" date="2020-02" db="EMBL/GenBank/DDBJ databases">
        <authorList>
            <person name="Meier V. D."/>
        </authorList>
    </citation>
    <scope>NUCLEOTIDE SEQUENCE</scope>
    <source>
        <strain evidence="4">AVDCRST_MAG15</strain>
    </source>
</reference>
<feature type="domain" description="Response regulatory" evidence="3">
    <location>
        <begin position="3"/>
        <end position="118"/>
    </location>
</feature>
<evidence type="ECO:0000256" key="2">
    <source>
        <dbReference type="PROSITE-ProRule" id="PRU00169"/>
    </source>
</evidence>
<dbReference type="InterPro" id="IPR050595">
    <property type="entry name" value="Bact_response_regulator"/>
</dbReference>
<dbReference type="InterPro" id="IPR001789">
    <property type="entry name" value="Sig_transdc_resp-reg_receiver"/>
</dbReference>
<dbReference type="Gene3D" id="3.40.50.2300">
    <property type="match status" value="1"/>
</dbReference>
<evidence type="ECO:0000256" key="1">
    <source>
        <dbReference type="ARBA" id="ARBA00022553"/>
    </source>
</evidence>
<dbReference type="PANTHER" id="PTHR44591:SF3">
    <property type="entry name" value="RESPONSE REGULATORY DOMAIN-CONTAINING PROTEIN"/>
    <property type="match status" value="1"/>
</dbReference>
<dbReference type="InterPro" id="IPR011006">
    <property type="entry name" value="CheY-like_superfamily"/>
</dbReference>
<evidence type="ECO:0000259" key="3">
    <source>
        <dbReference type="PROSITE" id="PS50110"/>
    </source>
</evidence>
<sequence length="119" mass="13147">MARILVVDDEVFMRLYLEEVLEEEGHEVLSASDGREALRLLRDGPAPDVILLDLMMPGMNGWEFRREQMQDQALSVIPVVLVSGAGDVQHEAQQLGARAFLTKPFRSGQLLSTLASVGV</sequence>
<accession>A0A6J4PBN2</accession>
<proteinExistence type="predicted"/>
<evidence type="ECO:0000313" key="4">
    <source>
        <dbReference type="EMBL" id="CAA9411398.1"/>
    </source>
</evidence>
<dbReference type="PROSITE" id="PS50110">
    <property type="entry name" value="RESPONSE_REGULATORY"/>
    <property type="match status" value="1"/>
</dbReference>
<dbReference type="AlphaFoldDB" id="A0A6J4PBN2"/>
<gene>
    <name evidence="4" type="ORF">AVDCRST_MAG15-1674</name>
</gene>
<dbReference type="PANTHER" id="PTHR44591">
    <property type="entry name" value="STRESS RESPONSE REGULATOR PROTEIN 1"/>
    <property type="match status" value="1"/>
</dbReference>
<dbReference type="Pfam" id="PF00072">
    <property type="entry name" value="Response_reg"/>
    <property type="match status" value="1"/>
</dbReference>
<name>A0A6J4PBN2_9RHOB</name>
<dbReference type="SUPFAM" id="SSF52172">
    <property type="entry name" value="CheY-like"/>
    <property type="match status" value="1"/>
</dbReference>
<feature type="modified residue" description="4-aspartylphosphate" evidence="2">
    <location>
        <position position="53"/>
    </location>
</feature>
<dbReference type="SMART" id="SM00448">
    <property type="entry name" value="REC"/>
    <property type="match status" value="1"/>
</dbReference>